<dbReference type="Gene3D" id="2.170.120.40">
    <property type="entry name" value="YbbR-like domain"/>
    <property type="match status" value="1"/>
</dbReference>
<reference evidence="1" key="2">
    <citation type="submission" date="2021-04" db="EMBL/GenBank/DDBJ databases">
        <authorList>
            <person name="Gilroy R."/>
        </authorList>
    </citation>
    <scope>NUCLEOTIDE SEQUENCE</scope>
    <source>
        <strain evidence="1">ChiBcec15-1070</strain>
    </source>
</reference>
<comment type="caution">
    <text evidence="1">The sequence shown here is derived from an EMBL/GenBank/DDBJ whole genome shotgun (WGS) entry which is preliminary data.</text>
</comment>
<dbReference type="Proteomes" id="UP000823926">
    <property type="component" value="Unassembled WGS sequence"/>
</dbReference>
<protein>
    <recommendedName>
        <fullName evidence="3">YbbR-like protein</fullName>
    </recommendedName>
</protein>
<organism evidence="1 2">
    <name type="scientific">Candidatus Rikenella faecigallinarum</name>
    <dbReference type="NCBI Taxonomy" id="2838745"/>
    <lineage>
        <taxon>Bacteria</taxon>
        <taxon>Pseudomonadati</taxon>
        <taxon>Bacteroidota</taxon>
        <taxon>Bacteroidia</taxon>
        <taxon>Bacteroidales</taxon>
        <taxon>Rikenellaceae</taxon>
        <taxon>Rikenella</taxon>
    </lineage>
</organism>
<evidence type="ECO:0008006" key="3">
    <source>
        <dbReference type="Google" id="ProtNLM"/>
    </source>
</evidence>
<dbReference type="Gene3D" id="2.170.120.30">
    <property type="match status" value="1"/>
</dbReference>
<sequence length="316" mass="35913">MKRKISTFIKPSFWVFLLIATLLWYGDKLGERYTTEIMIPIEVKNDFSSRLWIEQPKGELLCRAEGVGGKLMAYKLHMGEPAVIAMSQLTLAPLPGSDRYFRVDKNALTGAMASALKDMRIHDILDTALIINVSPVESRRLPVKNRMDIHTARQYMLVNGVAFDPDSVNVRGPKAILDTLEAVYTRPRRYDNVRATLVGQIDLEQQDGVLLSDQQVDYQAEVRPFTQHTLELPVRVEHLPQGVQAVIVPSHVTVVVNVPLRDYERIREERLHACVDYHTAQETSSGRCAVRVDSLPPGTEIMRIEPQFVEPFFVRH</sequence>
<accession>A0A9D1QD02</accession>
<proteinExistence type="predicted"/>
<name>A0A9D1QD02_9BACT</name>
<evidence type="ECO:0000313" key="2">
    <source>
        <dbReference type="Proteomes" id="UP000823926"/>
    </source>
</evidence>
<dbReference type="EMBL" id="DXHL01000008">
    <property type="protein sequence ID" value="HIW10243.1"/>
    <property type="molecule type" value="Genomic_DNA"/>
</dbReference>
<evidence type="ECO:0000313" key="1">
    <source>
        <dbReference type="EMBL" id="HIW10243.1"/>
    </source>
</evidence>
<gene>
    <name evidence="1" type="ORF">H9888_01960</name>
</gene>
<dbReference type="AlphaFoldDB" id="A0A9D1QD02"/>
<reference evidence="1" key="1">
    <citation type="journal article" date="2021" name="PeerJ">
        <title>Extensive microbial diversity within the chicken gut microbiome revealed by metagenomics and culture.</title>
        <authorList>
            <person name="Gilroy R."/>
            <person name="Ravi A."/>
            <person name="Getino M."/>
            <person name="Pursley I."/>
            <person name="Horton D.L."/>
            <person name="Alikhan N.F."/>
            <person name="Baker D."/>
            <person name="Gharbi K."/>
            <person name="Hall N."/>
            <person name="Watson M."/>
            <person name="Adriaenssens E.M."/>
            <person name="Foster-Nyarko E."/>
            <person name="Jarju S."/>
            <person name="Secka A."/>
            <person name="Antonio M."/>
            <person name="Oren A."/>
            <person name="Chaudhuri R.R."/>
            <person name="La Ragione R."/>
            <person name="Hildebrand F."/>
            <person name="Pallen M.J."/>
        </authorList>
    </citation>
    <scope>NUCLEOTIDE SEQUENCE</scope>
    <source>
        <strain evidence="1">ChiBcec15-1070</strain>
    </source>
</reference>